<evidence type="ECO:0000313" key="3">
    <source>
        <dbReference type="Proteomes" id="UP000479710"/>
    </source>
</evidence>
<gene>
    <name evidence="2" type="ORF">E2562_035252</name>
</gene>
<proteinExistence type="predicted"/>
<protein>
    <submittedName>
        <fullName evidence="2">Uncharacterized protein</fullName>
    </submittedName>
</protein>
<keyword evidence="3" id="KW-1185">Reference proteome</keyword>
<accession>A0A6G1F1L4</accession>
<evidence type="ECO:0000256" key="1">
    <source>
        <dbReference type="SAM" id="Phobius"/>
    </source>
</evidence>
<name>A0A6G1F1L4_9ORYZ</name>
<organism evidence="2 3">
    <name type="scientific">Oryza meyeriana var. granulata</name>
    <dbReference type="NCBI Taxonomy" id="110450"/>
    <lineage>
        <taxon>Eukaryota</taxon>
        <taxon>Viridiplantae</taxon>
        <taxon>Streptophyta</taxon>
        <taxon>Embryophyta</taxon>
        <taxon>Tracheophyta</taxon>
        <taxon>Spermatophyta</taxon>
        <taxon>Magnoliopsida</taxon>
        <taxon>Liliopsida</taxon>
        <taxon>Poales</taxon>
        <taxon>Poaceae</taxon>
        <taxon>BOP clade</taxon>
        <taxon>Oryzoideae</taxon>
        <taxon>Oryzeae</taxon>
        <taxon>Oryzinae</taxon>
        <taxon>Oryza</taxon>
        <taxon>Oryza meyeriana</taxon>
    </lineage>
</organism>
<dbReference type="Proteomes" id="UP000479710">
    <property type="component" value="Unassembled WGS sequence"/>
</dbReference>
<feature type="transmembrane region" description="Helical" evidence="1">
    <location>
        <begin position="99"/>
        <end position="117"/>
    </location>
</feature>
<keyword evidence="1" id="KW-0812">Transmembrane</keyword>
<comment type="caution">
    <text evidence="2">The sequence shown here is derived from an EMBL/GenBank/DDBJ whole genome shotgun (WGS) entry which is preliminary data.</text>
</comment>
<reference evidence="2 3" key="1">
    <citation type="submission" date="2019-11" db="EMBL/GenBank/DDBJ databases">
        <title>Whole genome sequence of Oryza granulata.</title>
        <authorList>
            <person name="Li W."/>
        </authorList>
    </citation>
    <scope>NUCLEOTIDE SEQUENCE [LARGE SCALE GENOMIC DNA]</scope>
    <source>
        <strain evidence="3">cv. Menghai</strain>
        <tissue evidence="2">Leaf</tissue>
    </source>
</reference>
<keyword evidence="1" id="KW-1133">Transmembrane helix</keyword>
<sequence>MRGQQESTLWAVLHAGGGPAQGDDIAARSATGWAMWSGNRKQGTGWQRLGVAQVPASRRCCTQVEGRAGQRGALAESGAELTIAATTAILAARLEMKQGLLLAFCCCFHGAFALAMAS</sequence>
<keyword evidence="1" id="KW-0472">Membrane</keyword>
<evidence type="ECO:0000313" key="2">
    <source>
        <dbReference type="EMBL" id="KAF0930780.1"/>
    </source>
</evidence>
<dbReference type="EMBL" id="SPHZ02000002">
    <property type="protein sequence ID" value="KAF0930780.1"/>
    <property type="molecule type" value="Genomic_DNA"/>
</dbReference>
<dbReference type="AlphaFoldDB" id="A0A6G1F1L4"/>